<dbReference type="AlphaFoldDB" id="A0A9W9TG54"/>
<dbReference type="EMBL" id="JAPQKS010000007">
    <property type="protein sequence ID" value="KAJ5220235.1"/>
    <property type="molecule type" value="Genomic_DNA"/>
</dbReference>
<sequence length="214" mass="23648">MASIQSLKAGIVIGSTRVTRIGPQIASFVRDAIQSPLARNSTNATQSQIQIDIIDIKDFNLPMFDEPGIPNRFISSEDYSNEHTRAWSRHISKFDAFVFLTSERNWGIPAELKNAIDYLFHEWKGKPAMIVSYGGQGGVHSAEQVKIVAGAIGMRVVDGMINMSFPSREFVGKGLAGESLGLDATDQNAPWSEHVPEISSIFWDHLVKEMLVSK</sequence>
<comment type="caution">
    <text evidence="2">The sequence shown here is derived from an EMBL/GenBank/DDBJ whole genome shotgun (WGS) entry which is preliminary data.</text>
</comment>
<dbReference type="OrthoDB" id="68575at2759"/>
<evidence type="ECO:0000313" key="3">
    <source>
        <dbReference type="Proteomes" id="UP001150941"/>
    </source>
</evidence>
<dbReference type="Pfam" id="PF03358">
    <property type="entry name" value="FMN_red"/>
    <property type="match status" value="1"/>
</dbReference>
<feature type="domain" description="NADPH-dependent FMN reductase-like" evidence="1">
    <location>
        <begin position="8"/>
        <end position="159"/>
    </location>
</feature>
<dbReference type="InterPro" id="IPR029039">
    <property type="entry name" value="Flavoprotein-like_sf"/>
</dbReference>
<dbReference type="SUPFAM" id="SSF52218">
    <property type="entry name" value="Flavoproteins"/>
    <property type="match status" value="1"/>
</dbReference>
<dbReference type="Proteomes" id="UP001150941">
    <property type="component" value="Unassembled WGS sequence"/>
</dbReference>
<dbReference type="PANTHER" id="PTHR30543:SF21">
    <property type="entry name" value="NAD(P)H-DEPENDENT FMN REDUCTASE LOT6"/>
    <property type="match status" value="1"/>
</dbReference>
<dbReference type="Gene3D" id="3.40.50.360">
    <property type="match status" value="1"/>
</dbReference>
<dbReference type="InterPro" id="IPR005025">
    <property type="entry name" value="FMN_Rdtase-like_dom"/>
</dbReference>
<dbReference type="GeneID" id="83206038"/>
<dbReference type="InterPro" id="IPR050712">
    <property type="entry name" value="NAD(P)H-dep_reductase"/>
</dbReference>
<dbReference type="GO" id="GO:0005829">
    <property type="term" value="C:cytosol"/>
    <property type="evidence" value="ECO:0007669"/>
    <property type="project" value="TreeGrafter"/>
</dbReference>
<protein>
    <submittedName>
        <fullName evidence="2">NADPH-dependent FMN reductase</fullName>
    </submittedName>
</protein>
<organism evidence="2 3">
    <name type="scientific">Penicillium chermesinum</name>
    <dbReference type="NCBI Taxonomy" id="63820"/>
    <lineage>
        <taxon>Eukaryota</taxon>
        <taxon>Fungi</taxon>
        <taxon>Dikarya</taxon>
        <taxon>Ascomycota</taxon>
        <taxon>Pezizomycotina</taxon>
        <taxon>Eurotiomycetes</taxon>
        <taxon>Eurotiomycetidae</taxon>
        <taxon>Eurotiales</taxon>
        <taxon>Aspergillaceae</taxon>
        <taxon>Penicillium</taxon>
    </lineage>
</organism>
<evidence type="ECO:0000259" key="1">
    <source>
        <dbReference type="Pfam" id="PF03358"/>
    </source>
</evidence>
<accession>A0A9W9TG54</accession>
<proteinExistence type="predicted"/>
<dbReference type="GO" id="GO:0010181">
    <property type="term" value="F:FMN binding"/>
    <property type="evidence" value="ECO:0007669"/>
    <property type="project" value="TreeGrafter"/>
</dbReference>
<dbReference type="GO" id="GO:0016491">
    <property type="term" value="F:oxidoreductase activity"/>
    <property type="evidence" value="ECO:0007669"/>
    <property type="project" value="InterPro"/>
</dbReference>
<gene>
    <name evidence="2" type="ORF">N7468_009439</name>
</gene>
<dbReference type="RefSeq" id="XP_058327065.1">
    <property type="nucleotide sequence ID" value="XM_058478735.1"/>
</dbReference>
<dbReference type="PANTHER" id="PTHR30543">
    <property type="entry name" value="CHROMATE REDUCTASE"/>
    <property type="match status" value="1"/>
</dbReference>
<name>A0A9W9TG54_9EURO</name>
<reference evidence="2" key="1">
    <citation type="submission" date="2022-11" db="EMBL/GenBank/DDBJ databases">
        <authorList>
            <person name="Petersen C."/>
        </authorList>
    </citation>
    <scope>NUCLEOTIDE SEQUENCE</scope>
    <source>
        <strain evidence="2">IBT 19713</strain>
    </source>
</reference>
<reference evidence="2" key="2">
    <citation type="journal article" date="2023" name="IMA Fungus">
        <title>Comparative genomic study of the Penicillium genus elucidates a diverse pangenome and 15 lateral gene transfer events.</title>
        <authorList>
            <person name="Petersen C."/>
            <person name="Sorensen T."/>
            <person name="Nielsen M.R."/>
            <person name="Sondergaard T.E."/>
            <person name="Sorensen J.L."/>
            <person name="Fitzpatrick D.A."/>
            <person name="Frisvad J.C."/>
            <person name="Nielsen K.L."/>
        </authorList>
    </citation>
    <scope>NUCLEOTIDE SEQUENCE</scope>
    <source>
        <strain evidence="2">IBT 19713</strain>
    </source>
</reference>
<evidence type="ECO:0000313" key="2">
    <source>
        <dbReference type="EMBL" id="KAJ5220235.1"/>
    </source>
</evidence>
<keyword evidence="3" id="KW-1185">Reference proteome</keyword>